<dbReference type="GO" id="GO:0071230">
    <property type="term" value="P:cellular response to amino acid stimulus"/>
    <property type="evidence" value="ECO:0007669"/>
    <property type="project" value="TreeGrafter"/>
</dbReference>
<dbReference type="PANTHER" id="PTHR13378:SF1">
    <property type="entry name" value="RAGULATOR COMPLEX PROTEIN LAMTOR3"/>
    <property type="match status" value="1"/>
</dbReference>
<evidence type="ECO:0000313" key="3">
    <source>
        <dbReference type="WBParaSite" id="PSU_v2.g2299.t1"/>
    </source>
</evidence>
<evidence type="ECO:0000256" key="1">
    <source>
        <dbReference type="ARBA" id="ARBA00005356"/>
    </source>
</evidence>
<dbReference type="AlphaFoldDB" id="A0A914YQ43"/>
<reference evidence="3" key="1">
    <citation type="submission" date="2022-11" db="UniProtKB">
        <authorList>
            <consortium name="WormBaseParasite"/>
        </authorList>
    </citation>
    <scope>IDENTIFICATION</scope>
</reference>
<dbReference type="Gene3D" id="3.30.450.30">
    <property type="entry name" value="Dynein light chain 2a, cytoplasmic"/>
    <property type="match status" value="1"/>
</dbReference>
<dbReference type="GO" id="GO:0071986">
    <property type="term" value="C:Ragulator complex"/>
    <property type="evidence" value="ECO:0007669"/>
    <property type="project" value="TreeGrafter"/>
</dbReference>
<dbReference type="Pfam" id="PF08923">
    <property type="entry name" value="MAPKK1_Int"/>
    <property type="match status" value="1"/>
</dbReference>
<dbReference type="GO" id="GO:0032008">
    <property type="term" value="P:positive regulation of TOR signaling"/>
    <property type="evidence" value="ECO:0007669"/>
    <property type="project" value="TreeGrafter"/>
</dbReference>
<name>A0A914YQ43_9BILA</name>
<protein>
    <submittedName>
        <fullName evidence="3">Roadblock/LAMTOR2 domain-containing protein</fullName>
    </submittedName>
</protein>
<sequence>MGINIHQGLRRILNTNQEINSILITDQDGVPVVTGGEAVRNVATLTSSYVTALDQSIKLNLGPMKIWTFYYEAQQIVIFASSPFVVYIMAQPQANNAALASLLESHLKPILDELKIIHTQVIASCPPLPLYD</sequence>
<dbReference type="SUPFAM" id="SSF103196">
    <property type="entry name" value="Roadblock/LC7 domain"/>
    <property type="match status" value="1"/>
</dbReference>
<comment type="similarity">
    <text evidence="1">Belongs to the LAMTOR3 family.</text>
</comment>
<accession>A0A914YQ43</accession>
<organism evidence="2 3">
    <name type="scientific">Panagrolaimus superbus</name>
    <dbReference type="NCBI Taxonomy" id="310955"/>
    <lineage>
        <taxon>Eukaryota</taxon>
        <taxon>Metazoa</taxon>
        <taxon>Ecdysozoa</taxon>
        <taxon>Nematoda</taxon>
        <taxon>Chromadorea</taxon>
        <taxon>Rhabditida</taxon>
        <taxon>Tylenchina</taxon>
        <taxon>Panagrolaimomorpha</taxon>
        <taxon>Panagrolaimoidea</taxon>
        <taxon>Panagrolaimidae</taxon>
        <taxon>Panagrolaimus</taxon>
    </lineage>
</organism>
<proteinExistence type="inferred from homology"/>
<dbReference type="Proteomes" id="UP000887577">
    <property type="component" value="Unplaced"/>
</dbReference>
<dbReference type="WBParaSite" id="PSU_v2.g2299.t1">
    <property type="protein sequence ID" value="PSU_v2.g2299.t1"/>
    <property type="gene ID" value="PSU_v2.g2299"/>
</dbReference>
<dbReference type="PANTHER" id="PTHR13378">
    <property type="entry name" value="REGULATOR COMPLEX PROTEIN LAMTOR3"/>
    <property type="match status" value="1"/>
</dbReference>
<dbReference type="InterPro" id="IPR015019">
    <property type="entry name" value="LAMTOR3"/>
</dbReference>
<keyword evidence="2" id="KW-1185">Reference proteome</keyword>
<dbReference type="SMART" id="SM01278">
    <property type="entry name" value="MAPKK1_Int"/>
    <property type="match status" value="1"/>
</dbReference>
<evidence type="ECO:0000313" key="2">
    <source>
        <dbReference type="Proteomes" id="UP000887577"/>
    </source>
</evidence>